<dbReference type="GO" id="GO:0008168">
    <property type="term" value="F:methyltransferase activity"/>
    <property type="evidence" value="ECO:0007669"/>
    <property type="project" value="UniProtKB-KW"/>
</dbReference>
<keyword evidence="3 6" id="KW-0489">Methyltransferase</keyword>
<dbReference type="Gene3D" id="3.40.1010.10">
    <property type="entry name" value="Cobalt-precorrin-4 Transmethylase, Domain 1"/>
    <property type="match status" value="1"/>
</dbReference>
<evidence type="ECO:0000259" key="7">
    <source>
        <dbReference type="Pfam" id="PF00590"/>
    </source>
</evidence>
<keyword evidence="9" id="KW-1185">Reference proteome</keyword>
<dbReference type="RefSeq" id="WP_394832031.1">
    <property type="nucleotide sequence ID" value="NZ_CP089929.1"/>
</dbReference>
<reference evidence="8" key="1">
    <citation type="submission" date="2021-12" db="EMBL/GenBank/DDBJ databases">
        <title>Discovery of the Pendulisporaceae a myxobacterial family with distinct sporulation behavior and unique specialized metabolism.</title>
        <authorList>
            <person name="Garcia R."/>
            <person name="Popoff A."/>
            <person name="Bader C.D."/>
            <person name="Loehr J."/>
            <person name="Walesch S."/>
            <person name="Walt C."/>
            <person name="Boldt J."/>
            <person name="Bunk B."/>
            <person name="Haeckl F.J.F.P.J."/>
            <person name="Gunesch A.P."/>
            <person name="Birkelbach J."/>
            <person name="Nuebel U."/>
            <person name="Pietschmann T."/>
            <person name="Bach T."/>
            <person name="Mueller R."/>
        </authorList>
    </citation>
    <scope>NUCLEOTIDE SEQUENCE</scope>
    <source>
        <strain evidence="8">MSr11367</strain>
    </source>
</reference>
<evidence type="ECO:0000256" key="2">
    <source>
        <dbReference type="ARBA" id="ARBA00022552"/>
    </source>
</evidence>
<dbReference type="NCBIfam" id="TIGR00096">
    <property type="entry name" value="16S rRNA (cytidine(1402)-2'-O)-methyltransferase"/>
    <property type="match status" value="1"/>
</dbReference>
<dbReference type="InterPro" id="IPR014777">
    <property type="entry name" value="4pyrrole_Mease_sub1"/>
</dbReference>
<dbReference type="HAMAP" id="MF_01877">
    <property type="entry name" value="16SrRNA_methyltr_I"/>
    <property type="match status" value="1"/>
</dbReference>
<dbReference type="CDD" id="cd11648">
    <property type="entry name" value="RsmI"/>
    <property type="match status" value="1"/>
</dbReference>
<evidence type="ECO:0000256" key="3">
    <source>
        <dbReference type="ARBA" id="ARBA00022603"/>
    </source>
</evidence>
<evidence type="ECO:0000313" key="9">
    <source>
        <dbReference type="Proteomes" id="UP001374803"/>
    </source>
</evidence>
<sequence length="283" mass="30167">MAEAGRLYVVATPIGNLEDITPRALRLLGACARIAAEDTRRTRQLLTHFGISPRALESLHAHSSPREIARLVDALQSGEDVAFVTDAGTPLVSDPGDSLVRAAIEAGITVVPVPGASAVLAALMASGLVGGAFRFLGFLPRDGSTRRDAIARACDTPETVVLFEAANRTNATLSDLADATPDRTACVARELTKLHEEFLRGTLRELVALKHAWIGEVALVLGPHEVSAREGAIDDAALDEKIDLALAQGEHSRAIAERLAAWSGRPKRQVYGRVIARKQRLEG</sequence>
<dbReference type="SUPFAM" id="SSF53790">
    <property type="entry name" value="Tetrapyrrole methylase"/>
    <property type="match status" value="1"/>
</dbReference>
<gene>
    <name evidence="6 8" type="primary">rsmI</name>
    <name evidence="8" type="ORF">LVJ94_36495</name>
</gene>
<evidence type="ECO:0000256" key="6">
    <source>
        <dbReference type="HAMAP-Rule" id="MF_01877"/>
    </source>
</evidence>
<dbReference type="Proteomes" id="UP001374803">
    <property type="component" value="Chromosome"/>
</dbReference>
<dbReference type="Gene3D" id="3.30.950.10">
    <property type="entry name" value="Methyltransferase, Cobalt-precorrin-4 Transmethylase, Domain 2"/>
    <property type="match status" value="1"/>
</dbReference>
<dbReference type="EC" id="2.1.1.198" evidence="6"/>
<dbReference type="PIRSF" id="PIRSF005917">
    <property type="entry name" value="MTase_YraL"/>
    <property type="match status" value="1"/>
</dbReference>
<organism evidence="8 9">
    <name type="scientific">Pendulispora rubella</name>
    <dbReference type="NCBI Taxonomy" id="2741070"/>
    <lineage>
        <taxon>Bacteria</taxon>
        <taxon>Pseudomonadati</taxon>
        <taxon>Myxococcota</taxon>
        <taxon>Myxococcia</taxon>
        <taxon>Myxococcales</taxon>
        <taxon>Sorangiineae</taxon>
        <taxon>Pendulisporaceae</taxon>
        <taxon>Pendulispora</taxon>
    </lineage>
</organism>
<proteinExistence type="inferred from homology"/>
<dbReference type="PANTHER" id="PTHR46111">
    <property type="entry name" value="RIBOSOMAL RNA SMALL SUBUNIT METHYLTRANSFERASE I"/>
    <property type="match status" value="1"/>
</dbReference>
<dbReference type="InterPro" id="IPR035996">
    <property type="entry name" value="4pyrrol_Methylase_sf"/>
</dbReference>
<dbReference type="PANTHER" id="PTHR46111:SF1">
    <property type="entry name" value="RIBOSOMAL RNA SMALL SUBUNIT METHYLTRANSFERASE I"/>
    <property type="match status" value="1"/>
</dbReference>
<evidence type="ECO:0000256" key="1">
    <source>
        <dbReference type="ARBA" id="ARBA00022490"/>
    </source>
</evidence>
<keyword evidence="4 6" id="KW-0808">Transferase</keyword>
<evidence type="ECO:0000256" key="5">
    <source>
        <dbReference type="ARBA" id="ARBA00022691"/>
    </source>
</evidence>
<keyword evidence="5 6" id="KW-0949">S-adenosyl-L-methionine</keyword>
<accession>A0ABZ2KUV6</accession>
<name>A0ABZ2KUV6_9BACT</name>
<dbReference type="GO" id="GO:0032259">
    <property type="term" value="P:methylation"/>
    <property type="evidence" value="ECO:0007669"/>
    <property type="project" value="UniProtKB-KW"/>
</dbReference>
<keyword evidence="2 6" id="KW-0698">rRNA processing</keyword>
<comment type="similarity">
    <text evidence="6">Belongs to the methyltransferase superfamily. RsmI family.</text>
</comment>
<dbReference type="InterPro" id="IPR014776">
    <property type="entry name" value="4pyrrole_Mease_sub2"/>
</dbReference>
<keyword evidence="1 6" id="KW-0963">Cytoplasm</keyword>
<dbReference type="InterPro" id="IPR000878">
    <property type="entry name" value="4pyrrol_Mease"/>
</dbReference>
<protein>
    <recommendedName>
        <fullName evidence="6">Ribosomal RNA small subunit methyltransferase I</fullName>
        <ecNumber evidence="6">2.1.1.198</ecNumber>
    </recommendedName>
    <alternativeName>
        <fullName evidence="6">16S rRNA 2'-O-ribose C1402 methyltransferase</fullName>
    </alternativeName>
    <alternativeName>
        <fullName evidence="6">rRNA (cytidine-2'-O-)-methyltransferase RsmI</fullName>
    </alternativeName>
</protein>
<evidence type="ECO:0000313" key="8">
    <source>
        <dbReference type="EMBL" id="WXB02403.1"/>
    </source>
</evidence>
<comment type="catalytic activity">
    <reaction evidence="6">
        <text>cytidine(1402) in 16S rRNA + S-adenosyl-L-methionine = 2'-O-methylcytidine(1402) in 16S rRNA + S-adenosyl-L-homocysteine + H(+)</text>
        <dbReference type="Rhea" id="RHEA:42924"/>
        <dbReference type="Rhea" id="RHEA-COMP:10285"/>
        <dbReference type="Rhea" id="RHEA-COMP:10286"/>
        <dbReference type="ChEBI" id="CHEBI:15378"/>
        <dbReference type="ChEBI" id="CHEBI:57856"/>
        <dbReference type="ChEBI" id="CHEBI:59789"/>
        <dbReference type="ChEBI" id="CHEBI:74495"/>
        <dbReference type="ChEBI" id="CHEBI:82748"/>
        <dbReference type="EC" id="2.1.1.198"/>
    </reaction>
</comment>
<feature type="domain" description="Tetrapyrrole methylase" evidence="7">
    <location>
        <begin position="6"/>
        <end position="206"/>
    </location>
</feature>
<dbReference type="InterPro" id="IPR008189">
    <property type="entry name" value="rRNA_ssu_MeTfrase_I"/>
</dbReference>
<evidence type="ECO:0000256" key="4">
    <source>
        <dbReference type="ARBA" id="ARBA00022679"/>
    </source>
</evidence>
<comment type="function">
    <text evidence="6">Catalyzes the 2'-O-methylation of the ribose of cytidine 1402 (C1402) in 16S rRNA.</text>
</comment>
<dbReference type="Pfam" id="PF00590">
    <property type="entry name" value="TP_methylase"/>
    <property type="match status" value="1"/>
</dbReference>
<comment type="subcellular location">
    <subcellularLocation>
        <location evidence="6">Cytoplasm</location>
    </subcellularLocation>
</comment>
<dbReference type="EMBL" id="CP089983">
    <property type="protein sequence ID" value="WXB02403.1"/>
    <property type="molecule type" value="Genomic_DNA"/>
</dbReference>